<accession>D8RCX7</accession>
<evidence type="ECO:0000256" key="1">
    <source>
        <dbReference type="ARBA" id="ARBA00010728"/>
    </source>
</evidence>
<evidence type="ECO:0000259" key="12">
    <source>
        <dbReference type="PROSITE" id="PS50862"/>
    </source>
</evidence>
<dbReference type="InterPro" id="IPR015866">
    <property type="entry name" value="Ser-tRNA-synth_1_N"/>
</dbReference>
<dbReference type="HOGENOM" id="CLU_023797_0_1_1"/>
<dbReference type="OMA" id="NDSWEMF"/>
<dbReference type="InterPro" id="IPR006195">
    <property type="entry name" value="aa-tRNA-synth_II"/>
</dbReference>
<dbReference type="Pfam" id="PF00587">
    <property type="entry name" value="tRNA-synt_2b"/>
    <property type="match status" value="1"/>
</dbReference>
<dbReference type="STRING" id="88036.D8RCX7"/>
<dbReference type="GO" id="GO:0004828">
    <property type="term" value="F:serine-tRNA ligase activity"/>
    <property type="evidence" value="ECO:0000318"/>
    <property type="project" value="GO_Central"/>
</dbReference>
<dbReference type="KEGG" id="smo:SELMODRAFT_231245"/>
<feature type="binding site" evidence="10">
    <location>
        <begin position="261"/>
        <end position="263"/>
    </location>
    <ligand>
        <name>ATP</name>
        <dbReference type="ChEBI" id="CHEBI:30616"/>
    </ligand>
</feature>
<dbReference type="InterPro" id="IPR033729">
    <property type="entry name" value="SerRS_core"/>
</dbReference>
<keyword evidence="5 10" id="KW-0067">ATP-binding</keyword>
<keyword evidence="6" id="KW-0648">Protein biosynthesis</keyword>
<dbReference type="InParanoid" id="D8RCX7"/>
<keyword evidence="4" id="KW-0547">Nucleotide-binding</keyword>
<feature type="domain" description="Aminoacyl-transfer RNA synthetases class-II family profile" evidence="12">
    <location>
        <begin position="139"/>
        <end position="416"/>
    </location>
</feature>
<dbReference type="EMBL" id="GL377576">
    <property type="protein sequence ID" value="EFJ30216.1"/>
    <property type="molecule type" value="Genomic_DNA"/>
</dbReference>
<dbReference type="GO" id="GO:0000049">
    <property type="term" value="F:tRNA binding"/>
    <property type="evidence" value="ECO:0000318"/>
    <property type="project" value="GO_Central"/>
</dbReference>
<dbReference type="InterPro" id="IPR010978">
    <property type="entry name" value="tRNA-bd_arm"/>
</dbReference>
<evidence type="ECO:0000256" key="10">
    <source>
        <dbReference type="PIRSR" id="PIRSR001529-2"/>
    </source>
</evidence>
<feature type="coiled-coil region" evidence="11">
    <location>
        <begin position="45"/>
        <end position="96"/>
    </location>
</feature>
<organism evidence="14">
    <name type="scientific">Selaginella moellendorffii</name>
    <name type="common">Spikemoss</name>
    <dbReference type="NCBI Taxonomy" id="88036"/>
    <lineage>
        <taxon>Eukaryota</taxon>
        <taxon>Viridiplantae</taxon>
        <taxon>Streptophyta</taxon>
        <taxon>Embryophyta</taxon>
        <taxon>Tracheophyta</taxon>
        <taxon>Lycopodiopsida</taxon>
        <taxon>Selaginellales</taxon>
        <taxon>Selaginellaceae</taxon>
        <taxon>Selaginella</taxon>
    </lineage>
</organism>
<dbReference type="AlphaFoldDB" id="D8RCX7"/>
<dbReference type="eggNOG" id="KOG2509">
    <property type="taxonomic scope" value="Eukaryota"/>
</dbReference>
<dbReference type="InterPro" id="IPR002317">
    <property type="entry name" value="Ser-tRNA-ligase_type_1"/>
</dbReference>
<keyword evidence="11" id="KW-0175">Coiled coil</keyword>
<evidence type="ECO:0000256" key="7">
    <source>
        <dbReference type="ARBA" id="ARBA00023146"/>
    </source>
</evidence>
<proteinExistence type="inferred from homology"/>
<evidence type="ECO:0000256" key="6">
    <source>
        <dbReference type="ARBA" id="ARBA00022917"/>
    </source>
</evidence>
<name>D8RCX7_SELML</name>
<dbReference type="GO" id="GO:0002181">
    <property type="term" value="P:cytoplasmic translation"/>
    <property type="evidence" value="ECO:0000318"/>
    <property type="project" value="GO_Central"/>
</dbReference>
<feature type="binding site" evidence="9">
    <location>
        <position position="230"/>
    </location>
    <ligand>
        <name>L-serine</name>
        <dbReference type="ChEBI" id="CHEBI:33384"/>
    </ligand>
</feature>
<evidence type="ECO:0000256" key="4">
    <source>
        <dbReference type="ARBA" id="ARBA00022741"/>
    </source>
</evidence>
<feature type="binding site" evidence="9">
    <location>
        <position position="284"/>
    </location>
    <ligand>
        <name>L-serine</name>
        <dbReference type="ChEBI" id="CHEBI:33384"/>
    </ligand>
</feature>
<evidence type="ECO:0000256" key="9">
    <source>
        <dbReference type="PIRSR" id="PIRSR001529-1"/>
    </source>
</evidence>
<dbReference type="PANTHER" id="PTHR11778">
    <property type="entry name" value="SERYL-TRNA SYNTHETASE"/>
    <property type="match status" value="1"/>
</dbReference>
<dbReference type="EC" id="6.1.1.11" evidence="2"/>
<feature type="site" description="Important for serine binding" evidence="9">
    <location>
        <position position="378"/>
    </location>
</feature>
<dbReference type="Gramene" id="EFJ30216">
    <property type="protein sequence ID" value="EFJ30216"/>
    <property type="gene ID" value="SELMODRAFT_231245"/>
</dbReference>
<gene>
    <name evidence="13" type="ORF">SELMODRAFT_231245</name>
</gene>
<keyword evidence="7" id="KW-0030">Aminoacyl-tRNA synthetase</keyword>
<evidence type="ECO:0000256" key="5">
    <source>
        <dbReference type="ARBA" id="ARBA00022840"/>
    </source>
</evidence>
<dbReference type="Pfam" id="PF02403">
    <property type="entry name" value="Seryl_tRNA_N"/>
    <property type="match status" value="1"/>
</dbReference>
<dbReference type="SUPFAM" id="SSF46589">
    <property type="entry name" value="tRNA-binding arm"/>
    <property type="match status" value="1"/>
</dbReference>
<evidence type="ECO:0000256" key="8">
    <source>
        <dbReference type="ARBA" id="ARBA00031113"/>
    </source>
</evidence>
<evidence type="ECO:0000256" key="11">
    <source>
        <dbReference type="SAM" id="Coils"/>
    </source>
</evidence>
<dbReference type="SUPFAM" id="SSF55681">
    <property type="entry name" value="Class II aaRS and biotin synthetases"/>
    <property type="match status" value="1"/>
</dbReference>
<reference evidence="13 14" key="1">
    <citation type="journal article" date="2011" name="Science">
        <title>The Selaginella genome identifies genetic changes associated with the evolution of vascular plants.</title>
        <authorList>
            <person name="Banks J.A."/>
            <person name="Nishiyama T."/>
            <person name="Hasebe M."/>
            <person name="Bowman J.L."/>
            <person name="Gribskov M."/>
            <person name="dePamphilis C."/>
            <person name="Albert V.A."/>
            <person name="Aono N."/>
            <person name="Aoyama T."/>
            <person name="Ambrose B.A."/>
            <person name="Ashton N.W."/>
            <person name="Axtell M.J."/>
            <person name="Barker E."/>
            <person name="Barker M.S."/>
            <person name="Bennetzen J.L."/>
            <person name="Bonawitz N.D."/>
            <person name="Chapple C."/>
            <person name="Cheng C."/>
            <person name="Correa L.G."/>
            <person name="Dacre M."/>
            <person name="DeBarry J."/>
            <person name="Dreyer I."/>
            <person name="Elias M."/>
            <person name="Engstrom E.M."/>
            <person name="Estelle M."/>
            <person name="Feng L."/>
            <person name="Finet C."/>
            <person name="Floyd S.K."/>
            <person name="Frommer W.B."/>
            <person name="Fujita T."/>
            <person name="Gramzow L."/>
            <person name="Gutensohn M."/>
            <person name="Harholt J."/>
            <person name="Hattori M."/>
            <person name="Heyl A."/>
            <person name="Hirai T."/>
            <person name="Hiwatashi Y."/>
            <person name="Ishikawa M."/>
            <person name="Iwata M."/>
            <person name="Karol K.G."/>
            <person name="Koehler B."/>
            <person name="Kolukisaoglu U."/>
            <person name="Kubo M."/>
            <person name="Kurata T."/>
            <person name="Lalonde S."/>
            <person name="Li K."/>
            <person name="Li Y."/>
            <person name="Litt A."/>
            <person name="Lyons E."/>
            <person name="Manning G."/>
            <person name="Maruyama T."/>
            <person name="Michael T.P."/>
            <person name="Mikami K."/>
            <person name="Miyazaki S."/>
            <person name="Morinaga S."/>
            <person name="Murata T."/>
            <person name="Mueller-Roeber B."/>
            <person name="Nelson D.R."/>
            <person name="Obara M."/>
            <person name="Oguri Y."/>
            <person name="Olmstead R.G."/>
            <person name="Onodera N."/>
            <person name="Petersen B.L."/>
            <person name="Pils B."/>
            <person name="Prigge M."/>
            <person name="Rensing S.A."/>
            <person name="Riano-Pachon D.M."/>
            <person name="Roberts A.W."/>
            <person name="Sato Y."/>
            <person name="Scheller H.V."/>
            <person name="Schulz B."/>
            <person name="Schulz C."/>
            <person name="Shakirov E.V."/>
            <person name="Shibagaki N."/>
            <person name="Shinohara N."/>
            <person name="Shippen D.E."/>
            <person name="Soerensen I."/>
            <person name="Sotooka R."/>
            <person name="Sugimoto N."/>
            <person name="Sugita M."/>
            <person name="Sumikawa N."/>
            <person name="Tanurdzic M."/>
            <person name="Theissen G."/>
            <person name="Ulvskov P."/>
            <person name="Wakazuki S."/>
            <person name="Weng J.K."/>
            <person name="Willats W.W."/>
            <person name="Wipf D."/>
            <person name="Wolf P.G."/>
            <person name="Yang L."/>
            <person name="Zimmer A.D."/>
            <person name="Zhu Q."/>
            <person name="Mitros T."/>
            <person name="Hellsten U."/>
            <person name="Loque D."/>
            <person name="Otillar R."/>
            <person name="Salamov A."/>
            <person name="Schmutz J."/>
            <person name="Shapiro H."/>
            <person name="Lindquist E."/>
            <person name="Lucas S."/>
            <person name="Rokhsar D."/>
            <person name="Grigoriev I.V."/>
        </authorList>
    </citation>
    <scope>NUCLEOTIDE SEQUENCE [LARGE SCALE GENOMIC DNA]</scope>
</reference>
<feature type="binding site" evidence="9">
    <location>
        <position position="376"/>
    </location>
    <ligand>
        <name>L-serine</name>
        <dbReference type="ChEBI" id="CHEBI:33384"/>
    </ligand>
</feature>
<dbReference type="Proteomes" id="UP000001514">
    <property type="component" value="Unassembled WGS sequence"/>
</dbReference>
<comment type="similarity">
    <text evidence="1">Belongs to the class-II aminoacyl-tRNA synthetase family. Type-1 seryl-tRNA synthetase subfamily.</text>
</comment>
<dbReference type="GO" id="GO:0005829">
    <property type="term" value="C:cytosol"/>
    <property type="evidence" value="ECO:0000318"/>
    <property type="project" value="GO_Central"/>
</dbReference>
<dbReference type="PROSITE" id="PS50862">
    <property type="entry name" value="AA_TRNA_LIGASE_II"/>
    <property type="match status" value="1"/>
</dbReference>
<keyword evidence="3" id="KW-0436">Ligase</keyword>
<evidence type="ECO:0000313" key="14">
    <source>
        <dbReference type="Proteomes" id="UP000001514"/>
    </source>
</evidence>
<dbReference type="GO" id="GO:0006434">
    <property type="term" value="P:seryl-tRNA aminoacylation"/>
    <property type="evidence" value="ECO:0000318"/>
    <property type="project" value="GO_Central"/>
</dbReference>
<dbReference type="InterPro" id="IPR002314">
    <property type="entry name" value="aa-tRNA-synt_IIb"/>
</dbReference>
<dbReference type="Gene3D" id="3.30.930.10">
    <property type="entry name" value="Bira Bifunctional Protein, Domain 2"/>
    <property type="match status" value="1"/>
</dbReference>
<keyword evidence="14" id="KW-1185">Reference proteome</keyword>
<dbReference type="GO" id="GO:0005524">
    <property type="term" value="F:ATP binding"/>
    <property type="evidence" value="ECO:0007669"/>
    <property type="project" value="UniProtKB-KW"/>
</dbReference>
<dbReference type="OrthoDB" id="10264585at2759"/>
<dbReference type="InterPro" id="IPR042103">
    <property type="entry name" value="SerRS_1_N_sf"/>
</dbReference>
<dbReference type="NCBIfam" id="TIGR00414">
    <property type="entry name" value="serS"/>
    <property type="match status" value="1"/>
</dbReference>
<dbReference type="FunFam" id="3.30.930.10:FF:000026">
    <property type="entry name" value="Seryl-tRNA synthetase, cytoplasmic"/>
    <property type="match status" value="1"/>
</dbReference>
<dbReference type="InterPro" id="IPR045864">
    <property type="entry name" value="aa-tRNA-synth_II/BPL/LPL"/>
</dbReference>
<protein>
    <recommendedName>
        <fullName evidence="2">serine--tRNA ligase</fullName>
        <ecNumber evidence="2">6.1.1.11</ecNumber>
    </recommendedName>
    <alternativeName>
        <fullName evidence="8">Seryl-tRNA synthetase</fullName>
    </alternativeName>
</protein>
<dbReference type="Gene3D" id="1.10.287.40">
    <property type="entry name" value="Serine-tRNA synthetase, tRNA binding domain"/>
    <property type="match status" value="1"/>
</dbReference>
<evidence type="ECO:0000256" key="3">
    <source>
        <dbReference type="ARBA" id="ARBA00022598"/>
    </source>
</evidence>
<feature type="binding site" evidence="10">
    <location>
        <begin position="348"/>
        <end position="351"/>
    </location>
    <ligand>
        <name>ATP</name>
        <dbReference type="ChEBI" id="CHEBI:30616"/>
    </ligand>
</feature>
<sequence>MLDIKLLRDDPALVKESQRRRFQPESDVDDVIDLDRQWRAAQFNLEKKSAEINKIEKEIAKLLRTNGDSANLLAEKGALENEHTELKLRASKLKLELDSKLKSLGNLVHDSVPVSSNEKDKVVVTKWGVPRQDQEALENHVSLCKKLDAVDVERGAAVAGHRGYYLLDPGFELNMALVNFGLKFLKDRGYRKIQTPTLMDKAVMKCCAQLSQFDEELYELAGEGKYLIATSEQALCGYLKDNNVAPESLPLRYAGYSSCFRKEAGSHGKDTLGIFRVHEFQKVEQFCVTSPETSWDMLEEMIKTSEDFYQQLGLPYQVVNVVSGELNDAAAKKYDLEAWFPAAGKYEELVSCSNCTDYQARSLNIKSGKKLVHLLNCTLVATQRTMCCIVENYQTRNGVRVPEVLQPFMDGTTFLPFPK</sequence>
<dbReference type="CDD" id="cd00770">
    <property type="entry name" value="SerRS_core"/>
    <property type="match status" value="1"/>
</dbReference>
<dbReference type="PIRSF" id="PIRSF001529">
    <property type="entry name" value="Ser-tRNA-synth_IIa"/>
    <property type="match status" value="1"/>
</dbReference>
<feature type="binding site" evidence="9">
    <location>
        <position position="261"/>
    </location>
    <ligand>
        <name>L-serine</name>
        <dbReference type="ChEBI" id="CHEBI:33384"/>
    </ligand>
</feature>
<dbReference type="PRINTS" id="PR00981">
    <property type="entry name" value="TRNASYNTHSER"/>
</dbReference>
<feature type="binding site" evidence="10">
    <location>
        <begin position="277"/>
        <end position="280"/>
    </location>
    <ligand>
        <name>ATP</name>
        <dbReference type="ChEBI" id="CHEBI:30616"/>
    </ligand>
</feature>
<evidence type="ECO:0000313" key="13">
    <source>
        <dbReference type="EMBL" id="EFJ30216.1"/>
    </source>
</evidence>
<evidence type="ECO:0000256" key="2">
    <source>
        <dbReference type="ARBA" id="ARBA00012840"/>
    </source>
</evidence>